<keyword evidence="1" id="KW-1133">Transmembrane helix</keyword>
<sequence>MQRLRQILAIIGIILLVGMYVLTIFAAVFDNTKTMSYLTASIAATILVPFTLWLLNIMIQNKKKDQDEKKEH</sequence>
<comment type="caution">
    <text evidence="2">The sequence shown here is derived from an EMBL/GenBank/DDBJ whole genome shotgun (WGS) entry which is preliminary data.</text>
</comment>
<keyword evidence="1" id="KW-0812">Transmembrane</keyword>
<evidence type="ECO:0000313" key="2">
    <source>
        <dbReference type="EMBL" id="MBC5685085.1"/>
    </source>
</evidence>
<feature type="transmembrane region" description="Helical" evidence="1">
    <location>
        <begin position="7"/>
        <end position="29"/>
    </location>
</feature>
<dbReference type="Proteomes" id="UP000643810">
    <property type="component" value="Unassembled WGS sequence"/>
</dbReference>
<reference evidence="2 3" key="1">
    <citation type="submission" date="2020-08" db="EMBL/GenBank/DDBJ databases">
        <title>Genome public.</title>
        <authorList>
            <person name="Liu C."/>
            <person name="Sun Q."/>
        </authorList>
    </citation>
    <scope>NUCLEOTIDE SEQUENCE [LARGE SCALE GENOMIC DNA]</scope>
    <source>
        <strain evidence="2 3">NSJ-9</strain>
    </source>
</reference>
<feature type="transmembrane region" description="Helical" evidence="1">
    <location>
        <begin position="35"/>
        <end position="55"/>
    </location>
</feature>
<keyword evidence="1" id="KW-0472">Membrane</keyword>
<dbReference type="RefSeq" id="WP_118281270.1">
    <property type="nucleotide sequence ID" value="NZ_JACOPG010000001.1"/>
</dbReference>
<protein>
    <submittedName>
        <fullName evidence="2">Uncharacterized protein</fullName>
    </submittedName>
</protein>
<gene>
    <name evidence="2" type="ORF">H8R94_00420</name>
</gene>
<evidence type="ECO:0000256" key="1">
    <source>
        <dbReference type="SAM" id="Phobius"/>
    </source>
</evidence>
<proteinExistence type="predicted"/>
<name>A0ABR7GCC0_9FIRM</name>
<keyword evidence="3" id="KW-1185">Reference proteome</keyword>
<dbReference type="EMBL" id="JACOPG010000001">
    <property type="protein sequence ID" value="MBC5685085.1"/>
    <property type="molecule type" value="Genomic_DNA"/>
</dbReference>
<organism evidence="2 3">
    <name type="scientific">Roseburia lenta</name>
    <dbReference type="NCBI Taxonomy" id="2763061"/>
    <lineage>
        <taxon>Bacteria</taxon>
        <taxon>Bacillati</taxon>
        <taxon>Bacillota</taxon>
        <taxon>Clostridia</taxon>
        <taxon>Lachnospirales</taxon>
        <taxon>Lachnospiraceae</taxon>
        <taxon>Roseburia</taxon>
    </lineage>
</organism>
<accession>A0ABR7GCC0</accession>
<evidence type="ECO:0000313" key="3">
    <source>
        <dbReference type="Proteomes" id="UP000643810"/>
    </source>
</evidence>